<dbReference type="EMBL" id="JAYRBN010000031">
    <property type="protein sequence ID" value="KAL2748714.1"/>
    <property type="molecule type" value="Genomic_DNA"/>
</dbReference>
<dbReference type="AlphaFoldDB" id="A0ABD2CVC4"/>
<sequence>MNMIEMIANELLPQKKRTIWREDNKNFEENELCTANIEICKIHKVIKYDGIPDETLKAMIGKYPEVLYVMYNIFWHCRTFLDTWKKQLLVLIPTDPLEAFSYKFLYIAVVHFCGKFILGRLMSLTKNSSNPIFLP</sequence>
<protein>
    <submittedName>
        <fullName evidence="1">Uncharacterized protein</fullName>
    </submittedName>
</protein>
<reference evidence="1 2" key="1">
    <citation type="journal article" date="2024" name="Ann. Entomol. Soc. Am.">
        <title>Genomic analyses of the southern and eastern yellowjacket wasps (Hymenoptera: Vespidae) reveal evolutionary signatures of social life.</title>
        <authorList>
            <person name="Catto M.A."/>
            <person name="Caine P.B."/>
            <person name="Orr S.E."/>
            <person name="Hunt B.G."/>
            <person name="Goodisman M.A.D."/>
        </authorList>
    </citation>
    <scope>NUCLEOTIDE SEQUENCE [LARGE SCALE GENOMIC DNA]</scope>
    <source>
        <strain evidence="1">232</strain>
        <tissue evidence="1">Head and thorax</tissue>
    </source>
</reference>
<evidence type="ECO:0000313" key="2">
    <source>
        <dbReference type="Proteomes" id="UP001607303"/>
    </source>
</evidence>
<name>A0ABD2CVC4_VESMC</name>
<accession>A0ABD2CVC4</accession>
<dbReference type="Proteomes" id="UP001607303">
    <property type="component" value="Unassembled WGS sequence"/>
</dbReference>
<gene>
    <name evidence="1" type="ORF">V1477_003357</name>
</gene>
<evidence type="ECO:0000313" key="1">
    <source>
        <dbReference type="EMBL" id="KAL2748714.1"/>
    </source>
</evidence>
<comment type="caution">
    <text evidence="1">The sequence shown here is derived from an EMBL/GenBank/DDBJ whole genome shotgun (WGS) entry which is preliminary data.</text>
</comment>
<organism evidence="1 2">
    <name type="scientific">Vespula maculifrons</name>
    <name type="common">Eastern yellow jacket</name>
    <name type="synonym">Wasp</name>
    <dbReference type="NCBI Taxonomy" id="7453"/>
    <lineage>
        <taxon>Eukaryota</taxon>
        <taxon>Metazoa</taxon>
        <taxon>Ecdysozoa</taxon>
        <taxon>Arthropoda</taxon>
        <taxon>Hexapoda</taxon>
        <taxon>Insecta</taxon>
        <taxon>Pterygota</taxon>
        <taxon>Neoptera</taxon>
        <taxon>Endopterygota</taxon>
        <taxon>Hymenoptera</taxon>
        <taxon>Apocrita</taxon>
        <taxon>Aculeata</taxon>
        <taxon>Vespoidea</taxon>
        <taxon>Vespidae</taxon>
        <taxon>Vespinae</taxon>
        <taxon>Vespula</taxon>
    </lineage>
</organism>
<keyword evidence="2" id="KW-1185">Reference proteome</keyword>
<proteinExistence type="predicted"/>